<name>A0A6J4UTH6_9BACT</name>
<dbReference type="SUPFAM" id="SSF51735">
    <property type="entry name" value="NAD(P)-binding Rossmann-fold domains"/>
    <property type="match status" value="1"/>
</dbReference>
<dbReference type="Gene3D" id="3.90.25.10">
    <property type="entry name" value="UDP-galactose 4-epimerase, domain 1"/>
    <property type="match status" value="1"/>
</dbReference>
<dbReference type="Gene3D" id="3.40.50.720">
    <property type="entry name" value="NAD(P)-binding Rossmann-like Domain"/>
    <property type="match status" value="2"/>
</dbReference>
<dbReference type="EC" id="5.1.3.2" evidence="2"/>
<dbReference type="Pfam" id="PF01370">
    <property type="entry name" value="Epimerase"/>
    <property type="match status" value="2"/>
</dbReference>
<reference evidence="2" key="1">
    <citation type="submission" date="2020-02" db="EMBL/GenBank/DDBJ databases">
        <authorList>
            <person name="Meier V. D."/>
        </authorList>
    </citation>
    <scope>NUCLEOTIDE SEQUENCE</scope>
    <source>
        <strain evidence="2">AVDCRST_MAG88</strain>
    </source>
</reference>
<dbReference type="PANTHER" id="PTHR43245:SF13">
    <property type="entry name" value="UDP-D-APIOSE_UDP-D-XYLOSE SYNTHASE 2"/>
    <property type="match status" value="1"/>
</dbReference>
<dbReference type="InterPro" id="IPR001509">
    <property type="entry name" value="Epimerase_deHydtase"/>
</dbReference>
<dbReference type="InterPro" id="IPR050177">
    <property type="entry name" value="Lipid_A_modif_metabolic_enz"/>
</dbReference>
<sequence>MTGSHRPRNDKHALVTGGAGLIGSHLVDLLLREGWRVRILDNLEPQTHRRGKPGWVPGRAAFVEADIRDRAAVAAALGGIDVVFHQAAYGGYMPEMGKYVAVNSFGTAQLLEIIRDENLPVRKVVVASSQAVYSEGAVRCPAHGLVFPPTRPLARLRTGDFAVRCPVCDAPAAPAATPEEAPIGGETVYAITKGDQERLTLAWGRQTGIPTVALRYSCTYGPRQSIFNPYTGVIAIFTTRLLNGLPPVLYEDGEQTRDFCYVADVARANLLAAESDAVDGLPVNVGSGRATTVRAVAETLADALDVRIAPDAGGQFRPGEMRHLRSAIDRAARIGYAPTVDLSTGIARYLDWVGAQGDVREYFAAAETVLREKRIVQRVAAPAAVAELAVR</sequence>
<dbReference type="PANTHER" id="PTHR43245">
    <property type="entry name" value="BIFUNCTIONAL POLYMYXIN RESISTANCE PROTEIN ARNA"/>
    <property type="match status" value="1"/>
</dbReference>
<feature type="domain" description="NAD-dependent epimerase/dehydratase" evidence="1">
    <location>
        <begin position="13"/>
        <end position="138"/>
    </location>
</feature>
<organism evidence="2">
    <name type="scientific">uncultured Thermomicrobiales bacterium</name>
    <dbReference type="NCBI Taxonomy" id="1645740"/>
    <lineage>
        <taxon>Bacteria</taxon>
        <taxon>Pseudomonadati</taxon>
        <taxon>Thermomicrobiota</taxon>
        <taxon>Thermomicrobia</taxon>
        <taxon>Thermomicrobiales</taxon>
        <taxon>environmental samples</taxon>
    </lineage>
</organism>
<feature type="domain" description="NAD-dependent epimerase/dehydratase" evidence="1">
    <location>
        <begin position="179"/>
        <end position="286"/>
    </location>
</feature>
<gene>
    <name evidence="2" type="ORF">AVDCRST_MAG88-1370</name>
</gene>
<dbReference type="EMBL" id="CADCWM010000443">
    <property type="protein sequence ID" value="CAA9559453.1"/>
    <property type="molecule type" value="Genomic_DNA"/>
</dbReference>
<evidence type="ECO:0000259" key="1">
    <source>
        <dbReference type="Pfam" id="PF01370"/>
    </source>
</evidence>
<dbReference type="GO" id="GO:0003978">
    <property type="term" value="F:UDP-glucose 4-epimerase activity"/>
    <property type="evidence" value="ECO:0007669"/>
    <property type="project" value="UniProtKB-EC"/>
</dbReference>
<dbReference type="InterPro" id="IPR036291">
    <property type="entry name" value="NAD(P)-bd_dom_sf"/>
</dbReference>
<dbReference type="AlphaFoldDB" id="A0A6J4UTH6"/>
<proteinExistence type="predicted"/>
<protein>
    <submittedName>
        <fullName evidence="2">UDP-glucose 4-epimerase</fullName>
        <ecNumber evidence="2">5.1.3.2</ecNumber>
    </submittedName>
</protein>
<keyword evidence="2" id="KW-0413">Isomerase</keyword>
<evidence type="ECO:0000313" key="2">
    <source>
        <dbReference type="EMBL" id="CAA9559453.1"/>
    </source>
</evidence>
<accession>A0A6J4UTH6</accession>